<feature type="binding site" evidence="5">
    <location>
        <begin position="284"/>
        <end position="287"/>
    </location>
    <ligand>
        <name>pyridoxal 5'-phosphate</name>
        <dbReference type="ChEBI" id="CHEBI:597326"/>
    </ligand>
</feature>
<dbReference type="SUPFAM" id="SSF51419">
    <property type="entry name" value="PLP-binding barrel"/>
    <property type="match status" value="1"/>
</dbReference>
<feature type="active site" description="Proton donor" evidence="7">
    <location>
        <position position="355"/>
    </location>
</feature>
<keyword evidence="2 5" id="KW-0210">Decarboxylase</keyword>
<dbReference type="Gene3D" id="2.40.37.10">
    <property type="entry name" value="Lyase, Ornithine Decarboxylase, Chain A, domain 1"/>
    <property type="match status" value="1"/>
</dbReference>
<dbReference type="NCBIfam" id="TIGR01048">
    <property type="entry name" value="lysA"/>
    <property type="match status" value="1"/>
</dbReference>
<dbReference type="HAMAP" id="MF_02120">
    <property type="entry name" value="LysA"/>
    <property type="match status" value="1"/>
</dbReference>
<dbReference type="GO" id="GO:0030170">
    <property type="term" value="F:pyridoxal phosphate binding"/>
    <property type="evidence" value="ECO:0007669"/>
    <property type="project" value="UniProtKB-UniRule"/>
</dbReference>
<dbReference type="EMBL" id="AZFJ01000007">
    <property type="protein sequence ID" value="KRL88154.1"/>
    <property type="molecule type" value="Genomic_DNA"/>
</dbReference>
<evidence type="ECO:0000256" key="7">
    <source>
        <dbReference type="PIRSR" id="PIRSR600183-50"/>
    </source>
</evidence>
<dbReference type="GO" id="GO:0009089">
    <property type="term" value="P:lysine biosynthetic process via diaminopimelate"/>
    <property type="evidence" value="ECO:0007669"/>
    <property type="project" value="UniProtKB-UniRule"/>
</dbReference>
<evidence type="ECO:0000256" key="5">
    <source>
        <dbReference type="HAMAP-Rule" id="MF_02120"/>
    </source>
</evidence>
<feature type="binding site" evidence="5">
    <location>
        <position position="328"/>
    </location>
    <ligand>
        <name>substrate</name>
    </ligand>
</feature>
<reference evidence="10 11" key="1">
    <citation type="journal article" date="2015" name="Genome Announc.">
        <title>Expanding the biotechnology potential of lactobacilli through comparative genomics of 213 strains and associated genera.</title>
        <authorList>
            <person name="Sun Z."/>
            <person name="Harris H.M."/>
            <person name="McCann A."/>
            <person name="Guo C."/>
            <person name="Argimon S."/>
            <person name="Zhang W."/>
            <person name="Yang X."/>
            <person name="Jeffery I.B."/>
            <person name="Cooney J.C."/>
            <person name="Kagawa T.F."/>
            <person name="Liu W."/>
            <person name="Song Y."/>
            <person name="Salvetti E."/>
            <person name="Wrobel A."/>
            <person name="Rasinkangas P."/>
            <person name="Parkhill J."/>
            <person name="Rea M.C."/>
            <person name="O'Sullivan O."/>
            <person name="Ritari J."/>
            <person name="Douillard F.P."/>
            <person name="Paul Ross R."/>
            <person name="Yang R."/>
            <person name="Briner A.E."/>
            <person name="Felis G.E."/>
            <person name="de Vos W.M."/>
            <person name="Barrangou R."/>
            <person name="Klaenhammer T.R."/>
            <person name="Caufield P.W."/>
            <person name="Cui Y."/>
            <person name="Zhang H."/>
            <person name="O'Toole P.W."/>
        </authorList>
    </citation>
    <scope>NUCLEOTIDE SEQUENCE [LARGE SCALE GENOMIC DNA]</scope>
    <source>
        <strain evidence="10 11">DSM 15945</strain>
    </source>
</reference>
<feature type="binding site" evidence="5">
    <location>
        <position position="384"/>
    </location>
    <ligand>
        <name>substrate</name>
    </ligand>
</feature>
<dbReference type="CDD" id="cd06828">
    <property type="entry name" value="PLPDE_III_DapDC"/>
    <property type="match status" value="1"/>
</dbReference>
<evidence type="ECO:0000256" key="1">
    <source>
        <dbReference type="ARBA" id="ARBA00001933"/>
    </source>
</evidence>
<evidence type="ECO:0000256" key="2">
    <source>
        <dbReference type="ARBA" id="ARBA00022793"/>
    </source>
</evidence>
<proteinExistence type="inferred from homology"/>
<dbReference type="UniPathway" id="UPA00034">
    <property type="reaction ID" value="UER00027"/>
</dbReference>
<sequence>MTIPVSTDAQGRLTVGGVAASELAREFGTPLYAYDVGVIRANIRAYRAAFAAHKVDYTVSYAAKAFATVAMFQVAASEGAHLDVVSGGEIVTAQQAGVNMAHVSFNGNNKSDEELQLALDAGLGTVIVDNHFELERLNELAARKGVVQDVLLRIAPDVSAHTHEYIMTGQADSKFGFDVASGQAQAAVKDTQAATHLNLLGLHAHIGSQIFAVDGFVAEAQKLVDLVRQWDYAPQVLDLGGGFGIQYTDADTPIPPTEFVDALVGTISTGFADTDWTMPAIWIEPGRSIVGPAGITLYTAGGTKQIPGVRTYQTVDGGMGDNIRPALYQAEYEAVLADRPHAETTQVVTLAGKYCESGDILVDRAALPPVVPGDILAVLATGAYGYSMASHYNRNPLPAVVFCEDGEAQVVVRRETWADLLAFDQPYQHH</sequence>
<evidence type="ECO:0000259" key="9">
    <source>
        <dbReference type="Pfam" id="PF02784"/>
    </source>
</evidence>
<dbReference type="Pfam" id="PF02784">
    <property type="entry name" value="Orn_Arg_deC_N"/>
    <property type="match status" value="1"/>
</dbReference>
<feature type="domain" description="Orn/DAP/Arg decarboxylase 2 N-terminal" evidence="9">
    <location>
        <begin position="39"/>
        <end position="290"/>
    </location>
</feature>
<keyword evidence="11" id="KW-1185">Reference proteome</keyword>
<evidence type="ECO:0000256" key="4">
    <source>
        <dbReference type="ARBA" id="ARBA00023239"/>
    </source>
</evidence>
<accession>A0A0R1UA59</accession>
<feature type="modified residue" description="N6-(pyridoxal phosphate)lysine" evidence="5 7">
    <location>
        <position position="64"/>
    </location>
</feature>
<keyword evidence="5 8" id="KW-0457">Lysine biosynthesis</keyword>
<organism evidence="10 11">
    <name type="scientific">Lacticaseibacillus pantheris DSM 15945 = JCM 12539 = NBRC 106106</name>
    <dbReference type="NCBI Taxonomy" id="1423783"/>
    <lineage>
        <taxon>Bacteria</taxon>
        <taxon>Bacillati</taxon>
        <taxon>Bacillota</taxon>
        <taxon>Bacilli</taxon>
        <taxon>Lactobacillales</taxon>
        <taxon>Lactobacillaceae</taxon>
        <taxon>Lacticaseibacillus</taxon>
    </lineage>
</organism>
<dbReference type="PANTHER" id="PTHR43727">
    <property type="entry name" value="DIAMINOPIMELATE DECARBOXYLASE"/>
    <property type="match status" value="1"/>
</dbReference>
<feature type="binding site" evidence="5">
    <location>
        <position position="384"/>
    </location>
    <ligand>
        <name>pyridoxal 5'-phosphate</name>
        <dbReference type="ChEBI" id="CHEBI:597326"/>
    </ligand>
</feature>
<dbReference type="SUPFAM" id="SSF50621">
    <property type="entry name" value="Alanine racemase C-terminal domain-like"/>
    <property type="match status" value="1"/>
</dbReference>
<evidence type="ECO:0000256" key="6">
    <source>
        <dbReference type="NCBIfam" id="TIGR01048"/>
    </source>
</evidence>
<evidence type="ECO:0000313" key="10">
    <source>
        <dbReference type="EMBL" id="KRL88154.1"/>
    </source>
</evidence>
<dbReference type="PRINTS" id="PR01181">
    <property type="entry name" value="DAPDCRBXLASE"/>
</dbReference>
<comment type="function">
    <text evidence="5">Specifically catalyzes the decarboxylation of meso-diaminopimelate (meso-DAP) to L-lysine.</text>
</comment>
<comment type="subunit">
    <text evidence="5">Homodimer.</text>
</comment>
<name>A0A0R1UA59_9LACO</name>
<dbReference type="InterPro" id="IPR029066">
    <property type="entry name" value="PLP-binding_barrel"/>
</dbReference>
<keyword evidence="4 5" id="KW-0456">Lyase</keyword>
<comment type="cofactor">
    <cofactor evidence="1 5 7 8">
        <name>pyridoxal 5'-phosphate</name>
        <dbReference type="ChEBI" id="CHEBI:597326"/>
    </cofactor>
</comment>
<gene>
    <name evidence="5" type="primary">lysA</name>
    <name evidence="10" type="ORF">FC50_GL000351</name>
</gene>
<comment type="similarity">
    <text evidence="5">Belongs to the Orn/Lys/Arg decarboxylase class-II family. LysA subfamily.</text>
</comment>
<feature type="binding site" evidence="5">
    <location>
        <position position="356"/>
    </location>
    <ligand>
        <name>substrate</name>
    </ligand>
</feature>
<dbReference type="InterPro" id="IPR000183">
    <property type="entry name" value="Orn/DAP/Arg_de-COase"/>
</dbReference>
<dbReference type="PATRIC" id="fig|1423783.4.peg.362"/>
<dbReference type="Gene3D" id="3.20.20.10">
    <property type="entry name" value="Alanine racemase"/>
    <property type="match status" value="1"/>
</dbReference>
<dbReference type="GO" id="GO:0008836">
    <property type="term" value="F:diaminopimelate decarboxylase activity"/>
    <property type="evidence" value="ECO:0007669"/>
    <property type="project" value="UniProtKB-UniRule"/>
</dbReference>
<evidence type="ECO:0000313" key="11">
    <source>
        <dbReference type="Proteomes" id="UP000051922"/>
    </source>
</evidence>
<protein>
    <recommendedName>
        <fullName evidence="5 6">Diaminopimelate decarboxylase</fullName>
        <shortName evidence="5">DAP decarboxylase</shortName>
        <shortName evidence="5">DAPDC</shortName>
        <ecNumber evidence="5 6">4.1.1.20</ecNumber>
    </recommendedName>
</protein>
<dbReference type="PANTHER" id="PTHR43727:SF2">
    <property type="entry name" value="GROUP IV DECARBOXYLASE"/>
    <property type="match status" value="1"/>
</dbReference>
<evidence type="ECO:0000256" key="3">
    <source>
        <dbReference type="ARBA" id="ARBA00022898"/>
    </source>
</evidence>
<comment type="pathway">
    <text evidence="5 8">Amino-acid biosynthesis; L-lysine biosynthesis via DAP pathway; L-lysine from DL-2,6-diaminopimelate: step 1/1.</text>
</comment>
<comment type="catalytic activity">
    <reaction evidence="5 8">
        <text>meso-2,6-diaminopimelate + H(+) = L-lysine + CO2</text>
        <dbReference type="Rhea" id="RHEA:15101"/>
        <dbReference type="ChEBI" id="CHEBI:15378"/>
        <dbReference type="ChEBI" id="CHEBI:16526"/>
        <dbReference type="ChEBI" id="CHEBI:32551"/>
        <dbReference type="ChEBI" id="CHEBI:57791"/>
        <dbReference type="EC" id="4.1.1.20"/>
    </reaction>
</comment>
<dbReference type="Proteomes" id="UP000051922">
    <property type="component" value="Unassembled WGS sequence"/>
</dbReference>
<dbReference type="InterPro" id="IPR009006">
    <property type="entry name" value="Ala_racemase/Decarboxylase_C"/>
</dbReference>
<dbReference type="STRING" id="1423783.FC50_GL000351"/>
<dbReference type="PRINTS" id="PR01179">
    <property type="entry name" value="ODADCRBXLASE"/>
</dbReference>
<dbReference type="InterPro" id="IPR022644">
    <property type="entry name" value="De-COase2_N"/>
</dbReference>
<comment type="caution">
    <text evidence="10">The sequence shown here is derived from an EMBL/GenBank/DDBJ whole genome shotgun (WGS) entry which is preliminary data.</text>
</comment>
<dbReference type="EC" id="4.1.1.20" evidence="5 6"/>
<dbReference type="InterPro" id="IPR002986">
    <property type="entry name" value="DAP_deCOOHase_LysA"/>
</dbReference>
<dbReference type="AlphaFoldDB" id="A0A0R1UA59"/>
<feature type="binding site" evidence="5">
    <location>
        <position position="242"/>
    </location>
    <ligand>
        <name>pyridoxal 5'-phosphate</name>
        <dbReference type="ChEBI" id="CHEBI:597326"/>
    </ligand>
</feature>
<dbReference type="FunFam" id="3.20.20.10:FF:000003">
    <property type="entry name" value="Diaminopimelate decarboxylase"/>
    <property type="match status" value="1"/>
</dbReference>
<keyword evidence="5" id="KW-0028">Amino-acid biosynthesis</keyword>
<keyword evidence="3 5" id="KW-0663">Pyridoxal phosphate</keyword>
<evidence type="ECO:0000256" key="8">
    <source>
        <dbReference type="RuleBase" id="RU003738"/>
    </source>
</evidence>
<feature type="binding site" evidence="5">
    <location>
        <position position="324"/>
    </location>
    <ligand>
        <name>substrate</name>
    </ligand>
</feature>
<feature type="binding site" evidence="5">
    <location>
        <position position="287"/>
    </location>
    <ligand>
        <name>substrate</name>
    </ligand>
</feature>